<evidence type="ECO:0000256" key="1">
    <source>
        <dbReference type="SAM" id="Phobius"/>
    </source>
</evidence>
<dbReference type="AlphaFoldDB" id="A0AAD9ILE0"/>
<name>A0AAD9ILE0_PROWI</name>
<accession>A0AAD9ILE0</accession>
<sequence>MPPAVYCRFRTGLLVLQVALEMVFAVLLGYHPRAGLSEDTSSAWIIFMRLYIFSQTSMILHSSFARPLLGRLRHAVWGVRFLAFAQSNVNICSVQQHDGVASRALGRMHAAIFNVVGLGLAPAAPVGSNLACAITANFVLAAVAVAIPEIYWHVHEDRLRRRLRGAEPETVFSQLACWEGLALMTPCLAALCWLVAQVTTVMEASRLGWTLARMNVALTGAPMPSVFVR</sequence>
<feature type="transmembrane region" description="Helical" evidence="1">
    <location>
        <begin position="134"/>
        <end position="154"/>
    </location>
</feature>
<feature type="transmembrane region" description="Helical" evidence="1">
    <location>
        <begin position="12"/>
        <end position="31"/>
    </location>
</feature>
<keyword evidence="1" id="KW-0812">Transmembrane</keyword>
<feature type="transmembrane region" description="Helical" evidence="1">
    <location>
        <begin position="43"/>
        <end position="64"/>
    </location>
</feature>
<keyword evidence="1" id="KW-1133">Transmembrane helix</keyword>
<organism evidence="2 3">
    <name type="scientific">Prototheca wickerhamii</name>
    <dbReference type="NCBI Taxonomy" id="3111"/>
    <lineage>
        <taxon>Eukaryota</taxon>
        <taxon>Viridiplantae</taxon>
        <taxon>Chlorophyta</taxon>
        <taxon>core chlorophytes</taxon>
        <taxon>Trebouxiophyceae</taxon>
        <taxon>Chlorellales</taxon>
        <taxon>Chlorellaceae</taxon>
        <taxon>Prototheca</taxon>
    </lineage>
</organism>
<comment type="caution">
    <text evidence="2">The sequence shown here is derived from an EMBL/GenBank/DDBJ whole genome shotgun (WGS) entry which is preliminary data.</text>
</comment>
<reference evidence="2" key="1">
    <citation type="submission" date="2021-01" db="EMBL/GenBank/DDBJ databases">
        <authorList>
            <person name="Eckstrom K.M.E."/>
        </authorList>
    </citation>
    <scope>NUCLEOTIDE SEQUENCE</scope>
    <source>
        <strain evidence="2">UVCC 0001</strain>
    </source>
</reference>
<evidence type="ECO:0000313" key="3">
    <source>
        <dbReference type="Proteomes" id="UP001255856"/>
    </source>
</evidence>
<feature type="transmembrane region" description="Helical" evidence="1">
    <location>
        <begin position="111"/>
        <end position="128"/>
    </location>
</feature>
<keyword evidence="1" id="KW-0472">Membrane</keyword>
<gene>
    <name evidence="2" type="ORF">QBZ16_003985</name>
</gene>
<dbReference type="Proteomes" id="UP001255856">
    <property type="component" value="Unassembled WGS sequence"/>
</dbReference>
<evidence type="ECO:0000313" key="2">
    <source>
        <dbReference type="EMBL" id="KAK2078117.1"/>
    </source>
</evidence>
<proteinExistence type="predicted"/>
<feature type="transmembrane region" description="Helical" evidence="1">
    <location>
        <begin position="175"/>
        <end position="196"/>
    </location>
</feature>
<protein>
    <submittedName>
        <fullName evidence="2">Uncharacterized protein</fullName>
    </submittedName>
</protein>
<keyword evidence="3" id="KW-1185">Reference proteome</keyword>
<dbReference type="EMBL" id="JASFZW010000005">
    <property type="protein sequence ID" value="KAK2078117.1"/>
    <property type="molecule type" value="Genomic_DNA"/>
</dbReference>